<comment type="similarity">
    <text evidence="1">Belongs to the sulfur carrier protein TusA family.</text>
</comment>
<reference evidence="3 4" key="1">
    <citation type="submission" date="2016-10" db="EMBL/GenBank/DDBJ databases">
        <title>Genome sequence of a sulfur-reducing bacterium Desulfurobacterium indicum K6013.</title>
        <authorList>
            <person name="Cao J."/>
            <person name="Shao Z."/>
            <person name="Alain K."/>
            <person name="Jebbar M."/>
        </authorList>
    </citation>
    <scope>NUCLEOTIDE SEQUENCE [LARGE SCALE GENOMIC DNA]</scope>
    <source>
        <strain evidence="3 4">K6013</strain>
    </source>
</reference>
<comment type="caution">
    <text evidence="3">The sequence shown here is derived from an EMBL/GenBank/DDBJ whole genome shotgun (WGS) entry which is preliminary data.</text>
</comment>
<feature type="domain" description="UPF0033" evidence="2">
    <location>
        <begin position="5"/>
        <end position="29"/>
    </location>
</feature>
<dbReference type="EMBL" id="MOEN01000019">
    <property type="protein sequence ID" value="OMH40358.1"/>
    <property type="molecule type" value="Genomic_DNA"/>
</dbReference>
<dbReference type="InterPro" id="IPR019870">
    <property type="entry name" value="Se_metab_YedF"/>
</dbReference>
<gene>
    <name evidence="3" type="ORF">BLW93_05690</name>
</gene>
<dbReference type="AlphaFoldDB" id="A0A1R1MKL6"/>
<name>A0A1R1MKL6_9BACT</name>
<dbReference type="Gene3D" id="3.30.110.40">
    <property type="entry name" value="TusA-like domain"/>
    <property type="match status" value="1"/>
</dbReference>
<evidence type="ECO:0000256" key="1">
    <source>
        <dbReference type="ARBA" id="ARBA00008984"/>
    </source>
</evidence>
<dbReference type="RefSeq" id="WP_076713140.1">
    <property type="nucleotide sequence ID" value="NZ_MOEN01000019.1"/>
</dbReference>
<dbReference type="Pfam" id="PF02635">
    <property type="entry name" value="DsrE"/>
    <property type="match status" value="1"/>
</dbReference>
<dbReference type="STRING" id="1914305.BLW93_05690"/>
<sequence length="198" mass="21702">MEKTIDCTGLACPLPVLKTKEALEEIDEGIITVIVDNKAARENVKRFAQKQGCTVDVEEKDGLFYVKLIKGYTCEIPQPEEEKEKTGNYAVLIASTYVGEDRELGEILIKGFIKTFLNADPLPKGIVLINTAVKLACKGGDREILEALKELQGKGVEIICCGTCLNFFNILDDLEVGIASNAYDVVQFLANADSVVRL</sequence>
<dbReference type="OrthoDB" id="9801500at2"/>
<dbReference type="InterPro" id="IPR003787">
    <property type="entry name" value="Sulphur_relay_DsrE/F-like"/>
</dbReference>
<dbReference type="PROSITE" id="PS01148">
    <property type="entry name" value="UPF0033"/>
    <property type="match status" value="1"/>
</dbReference>
<dbReference type="SUPFAM" id="SSF75169">
    <property type="entry name" value="DsrEFH-like"/>
    <property type="match status" value="1"/>
</dbReference>
<dbReference type="InterPro" id="IPR036868">
    <property type="entry name" value="TusA-like_sf"/>
</dbReference>
<dbReference type="InterPro" id="IPR027396">
    <property type="entry name" value="DsrEFH-like"/>
</dbReference>
<dbReference type="CDD" id="cd03421">
    <property type="entry name" value="SirA_like_N"/>
    <property type="match status" value="1"/>
</dbReference>
<keyword evidence="4" id="KW-1185">Reference proteome</keyword>
<organism evidence="3 4">
    <name type="scientific">Desulfurobacterium indicum</name>
    <dbReference type="NCBI Taxonomy" id="1914305"/>
    <lineage>
        <taxon>Bacteria</taxon>
        <taxon>Pseudomonadati</taxon>
        <taxon>Aquificota</taxon>
        <taxon>Aquificia</taxon>
        <taxon>Desulfurobacteriales</taxon>
        <taxon>Desulfurobacteriaceae</taxon>
        <taxon>Desulfurobacterium</taxon>
    </lineage>
</organism>
<protein>
    <submittedName>
        <fullName evidence="3">Selenium metabolism protein</fullName>
    </submittedName>
</protein>
<dbReference type="PANTHER" id="PTHR33279">
    <property type="entry name" value="SULFUR CARRIER PROTEIN YEDF-RELATED"/>
    <property type="match status" value="1"/>
</dbReference>
<dbReference type="Pfam" id="PF01206">
    <property type="entry name" value="TusA"/>
    <property type="match status" value="1"/>
</dbReference>
<evidence type="ECO:0000313" key="3">
    <source>
        <dbReference type="EMBL" id="OMH40358.1"/>
    </source>
</evidence>
<dbReference type="Proteomes" id="UP000187408">
    <property type="component" value="Unassembled WGS sequence"/>
</dbReference>
<dbReference type="InterPro" id="IPR001455">
    <property type="entry name" value="TusA-like"/>
</dbReference>
<accession>A0A1R1MKL6</accession>
<dbReference type="SUPFAM" id="SSF64307">
    <property type="entry name" value="SirA-like"/>
    <property type="match status" value="1"/>
</dbReference>
<evidence type="ECO:0000259" key="2">
    <source>
        <dbReference type="PROSITE" id="PS01148"/>
    </source>
</evidence>
<dbReference type="NCBIfam" id="TIGR03527">
    <property type="entry name" value="selenium_YedF"/>
    <property type="match status" value="1"/>
</dbReference>
<dbReference type="PANTHER" id="PTHR33279:SF6">
    <property type="entry name" value="SULFUR CARRIER PROTEIN YEDF-RELATED"/>
    <property type="match status" value="1"/>
</dbReference>
<proteinExistence type="inferred from homology"/>
<evidence type="ECO:0000313" key="4">
    <source>
        <dbReference type="Proteomes" id="UP000187408"/>
    </source>
</evidence>